<sequence length="20" mass="2298">MKWAAIQKVPENPVCLRNSL</sequence>
<proteinExistence type="predicted"/>
<evidence type="ECO:0000313" key="1">
    <source>
        <dbReference type="EMBL" id="JAH76437.1"/>
    </source>
</evidence>
<dbReference type="AlphaFoldDB" id="A0A0E9VEF3"/>
<name>A0A0E9VEF3_ANGAN</name>
<accession>A0A0E9VEF3</accession>
<protein>
    <submittedName>
        <fullName evidence="1">Uncharacterized protein</fullName>
    </submittedName>
</protein>
<reference evidence="1" key="2">
    <citation type="journal article" date="2015" name="Fish Shellfish Immunol.">
        <title>Early steps in the European eel (Anguilla anguilla)-Vibrio vulnificus interaction in the gills: Role of the RtxA13 toxin.</title>
        <authorList>
            <person name="Callol A."/>
            <person name="Pajuelo D."/>
            <person name="Ebbesson L."/>
            <person name="Teles M."/>
            <person name="MacKenzie S."/>
            <person name="Amaro C."/>
        </authorList>
    </citation>
    <scope>NUCLEOTIDE SEQUENCE</scope>
</reference>
<organism evidence="1">
    <name type="scientific">Anguilla anguilla</name>
    <name type="common">European freshwater eel</name>
    <name type="synonym">Muraena anguilla</name>
    <dbReference type="NCBI Taxonomy" id="7936"/>
    <lineage>
        <taxon>Eukaryota</taxon>
        <taxon>Metazoa</taxon>
        <taxon>Chordata</taxon>
        <taxon>Craniata</taxon>
        <taxon>Vertebrata</taxon>
        <taxon>Euteleostomi</taxon>
        <taxon>Actinopterygii</taxon>
        <taxon>Neopterygii</taxon>
        <taxon>Teleostei</taxon>
        <taxon>Anguilliformes</taxon>
        <taxon>Anguillidae</taxon>
        <taxon>Anguilla</taxon>
    </lineage>
</organism>
<reference evidence="1" key="1">
    <citation type="submission" date="2014-11" db="EMBL/GenBank/DDBJ databases">
        <authorList>
            <person name="Amaro Gonzalez C."/>
        </authorList>
    </citation>
    <scope>NUCLEOTIDE SEQUENCE</scope>
</reference>
<dbReference type="EMBL" id="GBXM01032140">
    <property type="protein sequence ID" value="JAH76437.1"/>
    <property type="molecule type" value="Transcribed_RNA"/>
</dbReference>